<sequence>MRPRSFTILLLGFLPPLAMAAGSNQTRADEPPVLRLQAGGPTSYVTGLAFSPDGKSLYETGWDKVIRVWTEKPGSDQLALNDRATYRVPVGPGLDGAINAMALSSDGVWLAVAGRGIVPGASGFHQNGLVIPAPAKSDEMRWSEGSIFVFNTKANVPSVTVLRGHRGPVLSLAFAPMRADKPPLLVSAAHEMDRSGEVRLWDVAKAEYLTGLAGMPGPELYKTRPALTAWHTGTGRTQVRVAIAWWAGTFGKDPGILRCWDADRGQSVFSIADGAVNDTFALLPGRSQLLSGSFLVPSPNQRPTSPQGQLTTWRTDAGPMLQAVPERRISLASADPQLKPQAMFLPRAMAVVTAPADGSPRFAALILQDLAATAPDATYSLRLTDLSQEKYGATVAHVPLRTATSAKSAQPVLAVDPSGTRLALALGEEQEVTTFFITNLIAGKTEPRQRLRSAGLNVAYVGFAKRANQLGLVINTKGPERLGTPPRPLAVDDLVFDFSGRQLIGRHEGWAVSGPATNEGWIVDHSPAHSGPNKQAVPESLRIRKDQGVWQSIALQPGETTTALAFHPGVPGGGPIVAVASQTGAGEPHLRLYSGRSGAWIRQYTGHSERIGCLAFSEDGRLLASAADDRSTCVWSLADLGETIGKRGQIRGLAVTEQGNRLVVVKTDDSAGRNGPSLRQGDRVDGIVSGGELRPLRTVLDFYNAVSTLRPGQHVTVRRADGQTGPVDVSLPIVQGTDERKPLLSLFFTPGDAAGTWKWIGWNPQGPYETSDLEVESLIGWHFNTGVPASPTRFALAPEYHDKFYYDHILQKLIERGSLPPPEVPPLPPPNLSMAIDQEAEIVRGDQILVRQPPGELHLSIVDRPIPAELVDSVIGRVGSFPPTELRSTLDRVWTADVSGLAWKPGVYPVHITLKTKETPSQTFSIYRQIRFQRPAPTVKPTAPPALVVNVPEFIVRADVEPAHQTSVKVRITREPGGDSREQVLNASSTIAVPFPLEPGTNRFRLRAVNVEAVPGFEEEETTELPPLIVNYKKKALAPTVELVIRPSPVGDGEGEGESEGEGEVGQAGETVQVTVPQVTLRGTIKGEELLVEAVQVKSGTPTGRPLTRFVPGREKTFSINEPVKLIPGTQTFVVRARAADSDSGEGRVTVVYQPRLPRLVRRDLNPAGPVLYEHEDHPQVTVTARLAPPNDPHPLKGELLLYSGDEPQPRIILAKVETTASAPPGAKTNDANGMSLTALVPLTPGENHIRIRLSNEWGAEWTSSEDVVSFRRPPRVVEVKIAATTEKGSTSVSAQLESATEITEAQIEVWHEGQTAWVRANPTHTEGTHWSVSAADVPVEPGQSQVRVRARNLDGWNHEPGPSSTLSYTRRETQEPPLLDPPDTPLTTTLGEIPIPIAVRSAKPLHNTELRHLISESRWETIPAEPMESAGRDDKGRILYRGSTQARLNDGLNQFELVTSNPDGEARVKFFVSRVPPPIRFTVDGFQPEGDRSKLIEPTKPIPDGRVWIVGRVQWPDAEVQRRNAAARIQVLVNGFPQIETALLQADAPPIQGAKPGSDRIENRFRAGILLNRPENSVELKLSGVAVAADSLPLSVACLAPNQKQRLHMLVIGIGAQDKPALKKLAVQAVNGEFVSDRKDERVFKTPAFSSGRVYGPLSNEFTKMHVMAQISLICEQIRLKSNAASAPNGSEVVLIYYQGGEWIGENQTSLLIRRGRDKNSVDGVTIDELVRPFVNTRGAKLLLLDVATMGPLRNEEPWSRDVAHVGLMRFLWLAANNEERPAIPDDLRLLRLFKEVLPSTVTLGQATTEISGRYSRLHTKYPNRFIFENHPLPDPFSELLFGKP</sequence>
<feature type="compositionally biased region" description="Acidic residues" evidence="2">
    <location>
        <begin position="1053"/>
        <end position="1063"/>
    </location>
</feature>
<feature type="region of interest" description="Disordered" evidence="2">
    <location>
        <begin position="1046"/>
        <end position="1067"/>
    </location>
</feature>
<keyword evidence="3" id="KW-0732">Signal</keyword>
<dbReference type="Pfam" id="PF00400">
    <property type="entry name" value="WD40"/>
    <property type="match status" value="2"/>
</dbReference>
<dbReference type="SMART" id="SM00320">
    <property type="entry name" value="WD40"/>
    <property type="match status" value="3"/>
</dbReference>
<dbReference type="PANTHER" id="PTHR19879">
    <property type="entry name" value="TRANSCRIPTION INITIATION FACTOR TFIID"/>
    <property type="match status" value="1"/>
</dbReference>
<name>A0AAU7CDD4_9BACT</name>
<dbReference type="InterPro" id="IPR015943">
    <property type="entry name" value="WD40/YVTN_repeat-like_dom_sf"/>
</dbReference>
<feature type="region of interest" description="Disordered" evidence="2">
    <location>
        <begin position="1355"/>
        <end position="1389"/>
    </location>
</feature>
<accession>A0AAU7CDD4</accession>
<reference evidence="4" key="1">
    <citation type="submission" date="2024-05" db="EMBL/GenBank/DDBJ databases">
        <title>Planctomycetes of the genus Singulisphaera possess chitinolytic capabilities.</title>
        <authorList>
            <person name="Ivanova A."/>
        </authorList>
    </citation>
    <scope>NUCLEOTIDE SEQUENCE</scope>
    <source>
        <strain evidence="4">Ch08T</strain>
    </source>
</reference>
<dbReference type="SUPFAM" id="SSF50998">
    <property type="entry name" value="Quinoprotein alcohol dehydrogenase-like"/>
    <property type="match status" value="1"/>
</dbReference>
<dbReference type="InterPro" id="IPR001680">
    <property type="entry name" value="WD40_rpt"/>
</dbReference>
<gene>
    <name evidence="4" type="ORF">V5E97_33730</name>
</gene>
<evidence type="ECO:0000256" key="3">
    <source>
        <dbReference type="SAM" id="SignalP"/>
    </source>
</evidence>
<proteinExistence type="predicted"/>
<dbReference type="PROSITE" id="PS50082">
    <property type="entry name" value="WD_REPEATS_2"/>
    <property type="match status" value="2"/>
</dbReference>
<dbReference type="EMBL" id="CP155447">
    <property type="protein sequence ID" value="XBH03231.1"/>
    <property type="molecule type" value="Genomic_DNA"/>
</dbReference>
<dbReference type="Gene3D" id="2.130.10.10">
    <property type="entry name" value="YVTN repeat-like/Quinoprotein amine dehydrogenase"/>
    <property type="match status" value="2"/>
</dbReference>
<organism evidence="4">
    <name type="scientific">Singulisphaera sp. Ch08</name>
    <dbReference type="NCBI Taxonomy" id="3120278"/>
    <lineage>
        <taxon>Bacteria</taxon>
        <taxon>Pseudomonadati</taxon>
        <taxon>Planctomycetota</taxon>
        <taxon>Planctomycetia</taxon>
        <taxon>Isosphaerales</taxon>
        <taxon>Isosphaeraceae</taxon>
        <taxon>Singulisphaera</taxon>
    </lineage>
</organism>
<feature type="repeat" description="WD" evidence="1">
    <location>
        <begin position="604"/>
        <end position="637"/>
    </location>
</feature>
<dbReference type="InterPro" id="IPR011047">
    <property type="entry name" value="Quinoprotein_ADH-like_sf"/>
</dbReference>
<dbReference type="GO" id="GO:0006367">
    <property type="term" value="P:transcription initiation at RNA polymerase II promoter"/>
    <property type="evidence" value="ECO:0007669"/>
    <property type="project" value="TreeGrafter"/>
</dbReference>
<feature type="chain" id="PRO_5043806288" evidence="3">
    <location>
        <begin position="21"/>
        <end position="1846"/>
    </location>
</feature>
<evidence type="ECO:0000256" key="1">
    <source>
        <dbReference type="PROSITE-ProRule" id="PRU00221"/>
    </source>
</evidence>
<protein>
    <submittedName>
        <fullName evidence="4">Uncharacterized protein</fullName>
    </submittedName>
</protein>
<feature type="signal peptide" evidence="3">
    <location>
        <begin position="1"/>
        <end position="20"/>
    </location>
</feature>
<feature type="repeat" description="WD" evidence="1">
    <location>
        <begin position="38"/>
        <end position="69"/>
    </location>
</feature>
<dbReference type="PROSITE" id="PS50294">
    <property type="entry name" value="WD_REPEATS_REGION"/>
    <property type="match status" value="1"/>
</dbReference>
<evidence type="ECO:0000256" key="2">
    <source>
        <dbReference type="SAM" id="MobiDB-lite"/>
    </source>
</evidence>
<dbReference type="RefSeq" id="WP_406695965.1">
    <property type="nucleotide sequence ID" value="NZ_CP155447.1"/>
</dbReference>
<dbReference type="PANTHER" id="PTHR19879:SF1">
    <property type="entry name" value="CANNONBALL-RELATED"/>
    <property type="match status" value="1"/>
</dbReference>
<evidence type="ECO:0000313" key="4">
    <source>
        <dbReference type="EMBL" id="XBH03231.1"/>
    </source>
</evidence>
<keyword evidence="1" id="KW-0853">WD repeat</keyword>